<protein>
    <submittedName>
        <fullName evidence="1">Uncharacterized protein</fullName>
    </submittedName>
</protein>
<sequence length="107" mass="11912">MTSCAPDAKKPTLDAAYLDAHQPIAYNTPEMKDAYAVLGYAAIVQIFDQLRERLAKDRAYEAEQLPLEDVTVQFTVDTTWRAGGCMVVCVKSSGTCIHQHRAILEQH</sequence>
<organism evidence="1 2">
    <name type="scientific">Parvularcula dongshanensis</name>
    <dbReference type="NCBI Taxonomy" id="1173995"/>
    <lineage>
        <taxon>Bacteria</taxon>
        <taxon>Pseudomonadati</taxon>
        <taxon>Pseudomonadota</taxon>
        <taxon>Alphaproteobacteria</taxon>
        <taxon>Parvularculales</taxon>
        <taxon>Parvularculaceae</taxon>
        <taxon>Parvularcula</taxon>
    </lineage>
</organism>
<accession>A0A840I1J6</accession>
<dbReference type="Proteomes" id="UP000563524">
    <property type="component" value="Unassembled WGS sequence"/>
</dbReference>
<proteinExistence type="predicted"/>
<dbReference type="RefSeq" id="WP_183815763.1">
    <property type="nucleotide sequence ID" value="NZ_JACHOB010000001.1"/>
</dbReference>
<gene>
    <name evidence="1" type="ORF">GGQ59_000653</name>
</gene>
<keyword evidence="2" id="KW-1185">Reference proteome</keyword>
<name>A0A840I1J6_9PROT</name>
<evidence type="ECO:0000313" key="1">
    <source>
        <dbReference type="EMBL" id="MBB4658153.1"/>
    </source>
</evidence>
<dbReference type="EMBL" id="JACHOB010000001">
    <property type="protein sequence ID" value="MBB4658153.1"/>
    <property type="molecule type" value="Genomic_DNA"/>
</dbReference>
<reference evidence="1 2" key="1">
    <citation type="submission" date="2020-08" db="EMBL/GenBank/DDBJ databases">
        <title>Genomic Encyclopedia of Type Strains, Phase IV (KMG-IV): sequencing the most valuable type-strain genomes for metagenomic binning, comparative biology and taxonomic classification.</title>
        <authorList>
            <person name="Goeker M."/>
        </authorList>
    </citation>
    <scope>NUCLEOTIDE SEQUENCE [LARGE SCALE GENOMIC DNA]</scope>
    <source>
        <strain evidence="1 2">DSM 102850</strain>
    </source>
</reference>
<comment type="caution">
    <text evidence="1">The sequence shown here is derived from an EMBL/GenBank/DDBJ whole genome shotgun (WGS) entry which is preliminary data.</text>
</comment>
<evidence type="ECO:0000313" key="2">
    <source>
        <dbReference type="Proteomes" id="UP000563524"/>
    </source>
</evidence>
<dbReference type="AlphaFoldDB" id="A0A840I1J6"/>